<feature type="compositionally biased region" description="Basic and acidic residues" evidence="1">
    <location>
        <begin position="56"/>
        <end position="91"/>
    </location>
</feature>
<sequence length="105" mass="12184">MSVDEDYDGTAVDALVSMSEPVTSSTGAQKRSYSPKADDHEDRRDEKRSKPTPTTPRDEAQSPISEREREQRERERDRDREQRQRERRKSDQSVNESSTHSPHTP</sequence>
<dbReference type="EMBL" id="PQFF01000565">
    <property type="protein sequence ID" value="RHZ44815.1"/>
    <property type="molecule type" value="Genomic_DNA"/>
</dbReference>
<feature type="compositionally biased region" description="Basic and acidic residues" evidence="1">
    <location>
        <begin position="36"/>
        <end position="49"/>
    </location>
</feature>
<accession>A0A397G1J0</accession>
<feature type="compositionally biased region" description="Polar residues" evidence="1">
    <location>
        <begin position="92"/>
        <end position="105"/>
    </location>
</feature>
<organism evidence="2 3">
    <name type="scientific">Diversispora epigaea</name>
    <dbReference type="NCBI Taxonomy" id="1348612"/>
    <lineage>
        <taxon>Eukaryota</taxon>
        <taxon>Fungi</taxon>
        <taxon>Fungi incertae sedis</taxon>
        <taxon>Mucoromycota</taxon>
        <taxon>Glomeromycotina</taxon>
        <taxon>Glomeromycetes</taxon>
        <taxon>Diversisporales</taxon>
        <taxon>Diversisporaceae</taxon>
        <taxon>Diversispora</taxon>
    </lineage>
</organism>
<feature type="compositionally biased region" description="Polar residues" evidence="1">
    <location>
        <begin position="20"/>
        <end position="32"/>
    </location>
</feature>
<feature type="region of interest" description="Disordered" evidence="1">
    <location>
        <begin position="1"/>
        <end position="105"/>
    </location>
</feature>
<dbReference type="Proteomes" id="UP000266861">
    <property type="component" value="Unassembled WGS sequence"/>
</dbReference>
<keyword evidence="3" id="KW-1185">Reference proteome</keyword>
<evidence type="ECO:0000256" key="1">
    <source>
        <dbReference type="SAM" id="MobiDB-lite"/>
    </source>
</evidence>
<name>A0A397G1J0_9GLOM</name>
<proteinExistence type="predicted"/>
<comment type="caution">
    <text evidence="2">The sequence shown here is derived from an EMBL/GenBank/DDBJ whole genome shotgun (WGS) entry which is preliminary data.</text>
</comment>
<dbReference type="AlphaFoldDB" id="A0A397G1J0"/>
<dbReference type="OrthoDB" id="418911at2759"/>
<evidence type="ECO:0000313" key="3">
    <source>
        <dbReference type="Proteomes" id="UP000266861"/>
    </source>
</evidence>
<reference evidence="2 3" key="1">
    <citation type="submission" date="2018-08" db="EMBL/GenBank/DDBJ databases">
        <title>Genome and evolution of the arbuscular mycorrhizal fungus Diversispora epigaea (formerly Glomus versiforme) and its bacterial endosymbionts.</title>
        <authorList>
            <person name="Sun X."/>
            <person name="Fei Z."/>
            <person name="Harrison M."/>
        </authorList>
    </citation>
    <scope>NUCLEOTIDE SEQUENCE [LARGE SCALE GENOMIC DNA]</scope>
    <source>
        <strain evidence="2 3">IT104</strain>
    </source>
</reference>
<protein>
    <submittedName>
        <fullName evidence="2">Uncharacterized protein</fullName>
    </submittedName>
</protein>
<evidence type="ECO:0000313" key="2">
    <source>
        <dbReference type="EMBL" id="RHZ44815.1"/>
    </source>
</evidence>
<gene>
    <name evidence="2" type="ORF">Glove_709g54</name>
</gene>